<organism evidence="2 3">
    <name type="scientific">Periconia digitata</name>
    <dbReference type="NCBI Taxonomy" id="1303443"/>
    <lineage>
        <taxon>Eukaryota</taxon>
        <taxon>Fungi</taxon>
        <taxon>Dikarya</taxon>
        <taxon>Ascomycota</taxon>
        <taxon>Pezizomycotina</taxon>
        <taxon>Dothideomycetes</taxon>
        <taxon>Pleosporomycetidae</taxon>
        <taxon>Pleosporales</taxon>
        <taxon>Massarineae</taxon>
        <taxon>Periconiaceae</taxon>
        <taxon>Periconia</taxon>
    </lineage>
</organism>
<dbReference type="OrthoDB" id="4755622at2759"/>
<reference evidence="2" key="1">
    <citation type="submission" date="2023-01" db="EMBL/GenBank/DDBJ databases">
        <authorList>
            <person name="Van Ghelder C."/>
            <person name="Rancurel C."/>
        </authorList>
    </citation>
    <scope>NUCLEOTIDE SEQUENCE</scope>
    <source>
        <strain evidence="2">CNCM I-4278</strain>
    </source>
</reference>
<protein>
    <submittedName>
        <fullName evidence="2">Uncharacterized protein</fullName>
    </submittedName>
</protein>
<evidence type="ECO:0000313" key="2">
    <source>
        <dbReference type="EMBL" id="CAI6331932.1"/>
    </source>
</evidence>
<feature type="compositionally biased region" description="Polar residues" evidence="1">
    <location>
        <begin position="103"/>
        <end position="112"/>
    </location>
</feature>
<sequence length="488" mass="51493">MSSGSGENPPSALPSQPAPGQSASPNLTVANTTTSGSELTNTAITTMSPSIPQQPTVPHTTAFAPITPAPATPAAASTPSTNPATAQSASTPTPTSMTSNTAQRVTPSSSGCPTEKDKYMKISVHTAKCSVCDKRNGTTEMLRCPLCSWEICHPCQQIRERDGNNPIGHGKVGVSGVTRRITFSRTPIKKAGGGQAKIPASSPLASAAAYPNAATGKEGTPHVTKHSKKNAQPEGGKDVAGNGKKRMAAVDEPAPSSSPSTGESRNVRIAATNKKAAGVNAATNLSSDTDSEVDYMPKDLVLPGSPAMSNKRLKVDTAASSRSKRMGGVLQLSEAALQADRAAPAAHANPYLLNPANNAYQSVAEDRRKVREHYGPLLDGYSNEGHLLARRMPVMSNPTDADRLIEDGQRFQTIREFVFEKVRNKGITLTQEQGGYLLYPVCKFLENAVSPPNSNVRIENLPTLILGQKEKDELTVLVIAELKDIVFP</sequence>
<dbReference type="AlphaFoldDB" id="A0A9W4U925"/>
<feature type="compositionally biased region" description="Low complexity" evidence="1">
    <location>
        <begin position="72"/>
        <end position="102"/>
    </location>
</feature>
<dbReference type="Proteomes" id="UP001152607">
    <property type="component" value="Unassembled WGS sequence"/>
</dbReference>
<feature type="region of interest" description="Disordered" evidence="1">
    <location>
        <begin position="209"/>
        <end position="265"/>
    </location>
</feature>
<evidence type="ECO:0000313" key="3">
    <source>
        <dbReference type="Proteomes" id="UP001152607"/>
    </source>
</evidence>
<feature type="region of interest" description="Disordered" evidence="1">
    <location>
        <begin position="1"/>
        <end position="114"/>
    </location>
</feature>
<dbReference type="EMBL" id="CAOQHR010000003">
    <property type="protein sequence ID" value="CAI6331932.1"/>
    <property type="molecule type" value="Genomic_DNA"/>
</dbReference>
<accession>A0A9W4U925</accession>
<feature type="compositionally biased region" description="Polar residues" evidence="1">
    <location>
        <begin position="255"/>
        <end position="264"/>
    </location>
</feature>
<comment type="caution">
    <text evidence="2">The sequence shown here is derived from an EMBL/GenBank/DDBJ whole genome shotgun (WGS) entry which is preliminary data.</text>
</comment>
<name>A0A9W4U925_9PLEO</name>
<gene>
    <name evidence="2" type="ORF">PDIGIT_LOCUS4961</name>
</gene>
<feature type="compositionally biased region" description="Polar residues" evidence="1">
    <location>
        <begin position="26"/>
        <end position="59"/>
    </location>
</feature>
<evidence type="ECO:0000256" key="1">
    <source>
        <dbReference type="SAM" id="MobiDB-lite"/>
    </source>
</evidence>
<feature type="compositionally biased region" description="Low complexity" evidence="1">
    <location>
        <begin position="9"/>
        <end position="25"/>
    </location>
</feature>
<keyword evidence="3" id="KW-1185">Reference proteome</keyword>
<proteinExistence type="predicted"/>